<dbReference type="InterPro" id="IPR017853">
    <property type="entry name" value="GH"/>
</dbReference>
<dbReference type="InterPro" id="IPR036881">
    <property type="entry name" value="Glyco_hydro_3_C_sf"/>
</dbReference>
<evidence type="ECO:0000313" key="6">
    <source>
        <dbReference type="Proteomes" id="UP000722125"/>
    </source>
</evidence>
<dbReference type="SMART" id="SM01217">
    <property type="entry name" value="Fn3_like"/>
    <property type="match status" value="1"/>
</dbReference>
<dbReference type="Gene3D" id="2.60.40.10">
    <property type="entry name" value="Immunoglobulins"/>
    <property type="match status" value="1"/>
</dbReference>
<evidence type="ECO:0000256" key="1">
    <source>
        <dbReference type="ARBA" id="ARBA00005336"/>
    </source>
</evidence>
<dbReference type="PANTHER" id="PTHR42715">
    <property type="entry name" value="BETA-GLUCOSIDASE"/>
    <property type="match status" value="1"/>
</dbReference>
<dbReference type="PANTHER" id="PTHR42715:SF10">
    <property type="entry name" value="BETA-GLUCOSIDASE"/>
    <property type="match status" value="1"/>
</dbReference>
<dbReference type="SUPFAM" id="SSF51445">
    <property type="entry name" value="(Trans)glycosidases"/>
    <property type="match status" value="1"/>
</dbReference>
<dbReference type="SUPFAM" id="SSF52279">
    <property type="entry name" value="Beta-D-glucan exohydrolase, C-terminal domain"/>
    <property type="match status" value="1"/>
</dbReference>
<keyword evidence="2 5" id="KW-0378">Hydrolase</keyword>
<dbReference type="GO" id="GO:0016787">
    <property type="term" value="F:hydrolase activity"/>
    <property type="evidence" value="ECO:0007669"/>
    <property type="project" value="UniProtKB-KW"/>
</dbReference>
<evidence type="ECO:0000259" key="4">
    <source>
        <dbReference type="SMART" id="SM01217"/>
    </source>
</evidence>
<keyword evidence="6" id="KW-1185">Reference proteome</keyword>
<sequence length="782" mass="83647">MLDVLNRFTARDNPGDNPGDHPRVRRGRRAALVPLLAVGLVVPMVATTAEAHGRGPRDPAPVPAECPWMNTRLSPEDRAELLIDASSQHQLYRWLVEQPANNPTQTVFSGVEYPAQLPCTPKVTYADGPEGVRAGQGLTAFGSNIMLAATWDHDLAEDKGQAMGDEAFDKQRNGLLAPGIASGRTPLSGRTPEYLGEDSLLSGLLAARVVDGIQDDRDGKSVMAELKHFVANEQELDRQTSSSNLDERTLREVYALPYEIALSESDPANIMCAFNQINGQYACENDHVLNDILKDAWDYGGYVVSDFGAVHSTADALNNGLDQELNRPRFFTPALLDQALAAGDITQARIEDAAKRVLTAYIDKGLFDHPMPDVAVEDASTAAHKATALQIAQEGAVLLKNDRSALPLQVRRGQTIALIGPTASATPNAAGVSARSVCTMSFRGNPTQPCEDLVTPEAGLAERAARAGATVVVDDGSDPAAAAALAASADVAVVLGYQLAGEFADLTDLHLHGGGDALVDAVASANSNTVVVLQTGSAVEMPWLSKVRAVVEAWYTGEQMGPAIASVLFGDVNPSGKLPMTFPRSLADTPTAGSTAQYPGIFSDGSTTRPAGTNEIRQVDYAEGLEVGYRWYQQNDIDPLFEFGHGLSYTSFRYDRLKVVTKGADAANGVSIRFQLTNTGRRTGTETAQAYVTLPAAADEPGSRLVGWEKVTLKPGQSRWVTISLSRSDLADHHLLQYWDTDDEGWTTAAGRYDVAVGGSSDTSVGTSFTVRTHGHGHWHHR</sequence>
<protein>
    <submittedName>
        <fullName evidence="5">Glycoside hydrolase family 3 C-terminal domain-containing protein</fullName>
    </submittedName>
</protein>
<dbReference type="InterPro" id="IPR050288">
    <property type="entry name" value="Cellulose_deg_GH3"/>
</dbReference>
<dbReference type="RefSeq" id="WP_214348078.1">
    <property type="nucleotide sequence ID" value="NZ_JAHBOH010000001.1"/>
</dbReference>
<accession>A0ABS5TXK2</accession>
<dbReference type="InterPro" id="IPR002772">
    <property type="entry name" value="Glyco_hydro_3_C"/>
</dbReference>
<dbReference type="Proteomes" id="UP000722125">
    <property type="component" value="Unassembled WGS sequence"/>
</dbReference>
<gene>
    <name evidence="5" type="ORF">KIN34_06035</name>
</gene>
<feature type="compositionally biased region" description="Basic and acidic residues" evidence="3">
    <location>
        <begin position="9"/>
        <end position="22"/>
    </location>
</feature>
<dbReference type="InterPro" id="IPR026891">
    <property type="entry name" value="Fn3-like"/>
</dbReference>
<dbReference type="PRINTS" id="PR00133">
    <property type="entry name" value="GLHYDRLASE3"/>
</dbReference>
<dbReference type="EMBL" id="JAHBOH010000001">
    <property type="protein sequence ID" value="MBT0993845.1"/>
    <property type="molecule type" value="Genomic_DNA"/>
</dbReference>
<evidence type="ECO:0000256" key="3">
    <source>
        <dbReference type="SAM" id="MobiDB-lite"/>
    </source>
</evidence>
<evidence type="ECO:0000256" key="2">
    <source>
        <dbReference type="ARBA" id="ARBA00022801"/>
    </source>
</evidence>
<evidence type="ECO:0000313" key="5">
    <source>
        <dbReference type="EMBL" id="MBT0993845.1"/>
    </source>
</evidence>
<proteinExistence type="inferred from homology"/>
<dbReference type="Gene3D" id="3.40.50.1700">
    <property type="entry name" value="Glycoside hydrolase family 3 C-terminal domain"/>
    <property type="match status" value="2"/>
</dbReference>
<dbReference type="InterPro" id="IPR001764">
    <property type="entry name" value="Glyco_hydro_3_N"/>
</dbReference>
<organism evidence="5 6">
    <name type="scientific">Cellulomonas fulva</name>
    <dbReference type="NCBI Taxonomy" id="2835530"/>
    <lineage>
        <taxon>Bacteria</taxon>
        <taxon>Bacillati</taxon>
        <taxon>Actinomycetota</taxon>
        <taxon>Actinomycetes</taxon>
        <taxon>Micrococcales</taxon>
        <taxon>Cellulomonadaceae</taxon>
        <taxon>Cellulomonas</taxon>
    </lineage>
</organism>
<reference evidence="5 6" key="1">
    <citation type="submission" date="2021-05" db="EMBL/GenBank/DDBJ databases">
        <title>Description of Cellulomonas sp. DKR-3 sp. nov.</title>
        <authorList>
            <person name="Dahal R.H."/>
            <person name="Chaudhary D.K."/>
        </authorList>
    </citation>
    <scope>NUCLEOTIDE SEQUENCE [LARGE SCALE GENOMIC DNA]</scope>
    <source>
        <strain evidence="5 6">DKR-3</strain>
    </source>
</reference>
<dbReference type="Pfam" id="PF00933">
    <property type="entry name" value="Glyco_hydro_3"/>
    <property type="match status" value="1"/>
</dbReference>
<dbReference type="InterPro" id="IPR036962">
    <property type="entry name" value="Glyco_hydro_3_N_sf"/>
</dbReference>
<name>A0ABS5TXK2_9CELL</name>
<dbReference type="Gene3D" id="3.20.20.300">
    <property type="entry name" value="Glycoside hydrolase, family 3, N-terminal domain"/>
    <property type="match status" value="2"/>
</dbReference>
<dbReference type="Pfam" id="PF01915">
    <property type="entry name" value="Glyco_hydro_3_C"/>
    <property type="match status" value="1"/>
</dbReference>
<comment type="caution">
    <text evidence="5">The sequence shown here is derived from an EMBL/GenBank/DDBJ whole genome shotgun (WGS) entry which is preliminary data.</text>
</comment>
<feature type="domain" description="Fibronectin type III-like" evidence="4">
    <location>
        <begin position="686"/>
        <end position="761"/>
    </location>
</feature>
<dbReference type="InterPro" id="IPR013783">
    <property type="entry name" value="Ig-like_fold"/>
</dbReference>
<feature type="region of interest" description="Disordered" evidence="3">
    <location>
        <begin position="1"/>
        <end position="25"/>
    </location>
</feature>
<dbReference type="Pfam" id="PF14310">
    <property type="entry name" value="Fn3-like"/>
    <property type="match status" value="1"/>
</dbReference>
<comment type="similarity">
    <text evidence="1">Belongs to the glycosyl hydrolase 3 family.</text>
</comment>